<dbReference type="STRING" id="51031.W2TH72"/>
<evidence type="ECO:0000313" key="3">
    <source>
        <dbReference type="Proteomes" id="UP000053676"/>
    </source>
</evidence>
<sequence>MKRSATLWRNLMPLSSRLSTPHIGKTPRRMTADEAVSAIGSNSDIFVHSQAATPTELLNALCKRVDSEGLKDLRPIHILLSGKVPWADKKYVDKLGYCSLGVNVDTSLAAIESAKKVIAIINPKVPRTCGNTIIHESRIDSFVEVDREIYGNPEEQQISE</sequence>
<dbReference type="Pfam" id="PF02550">
    <property type="entry name" value="AcetylCoA_hydro"/>
    <property type="match status" value="1"/>
</dbReference>
<dbReference type="SUPFAM" id="SSF100950">
    <property type="entry name" value="NagB/RpiA/CoA transferase-like"/>
    <property type="match status" value="1"/>
</dbReference>
<proteinExistence type="predicted"/>
<dbReference type="InterPro" id="IPR003702">
    <property type="entry name" value="ActCoA_hydro_N"/>
</dbReference>
<dbReference type="KEGG" id="nai:NECAME_17960"/>
<protein>
    <recommendedName>
        <fullName evidence="1">Acetyl-CoA hydrolase/transferase N-terminal domain-containing protein</fullName>
    </recommendedName>
</protein>
<dbReference type="AlphaFoldDB" id="W2TH72"/>
<dbReference type="Gene3D" id="3.40.1080.10">
    <property type="entry name" value="Glutaconate Coenzyme A-transferase"/>
    <property type="match status" value="2"/>
</dbReference>
<reference evidence="3" key="1">
    <citation type="journal article" date="2014" name="Nat. Genet.">
        <title>Genome of the human hookworm Necator americanus.</title>
        <authorList>
            <person name="Tang Y.T."/>
            <person name="Gao X."/>
            <person name="Rosa B.A."/>
            <person name="Abubucker S."/>
            <person name="Hallsworth-Pepin K."/>
            <person name="Martin J."/>
            <person name="Tyagi R."/>
            <person name="Heizer E."/>
            <person name="Zhang X."/>
            <person name="Bhonagiri-Palsikar V."/>
            <person name="Minx P."/>
            <person name="Warren W.C."/>
            <person name="Wang Q."/>
            <person name="Zhan B."/>
            <person name="Hotez P.J."/>
            <person name="Sternberg P.W."/>
            <person name="Dougall A."/>
            <person name="Gaze S.T."/>
            <person name="Mulvenna J."/>
            <person name="Sotillo J."/>
            <person name="Ranganathan S."/>
            <person name="Rabelo E.M."/>
            <person name="Wilson R.K."/>
            <person name="Felgner P.L."/>
            <person name="Bethony J."/>
            <person name="Hawdon J.M."/>
            <person name="Gasser R.B."/>
            <person name="Loukas A."/>
            <person name="Mitreva M."/>
        </authorList>
    </citation>
    <scope>NUCLEOTIDE SEQUENCE [LARGE SCALE GENOMIC DNA]</scope>
</reference>
<dbReference type="Proteomes" id="UP000053676">
    <property type="component" value="Unassembled WGS sequence"/>
</dbReference>
<feature type="domain" description="Acetyl-CoA hydrolase/transferase N-terminal" evidence="1">
    <location>
        <begin position="91"/>
        <end position="146"/>
    </location>
</feature>
<feature type="non-terminal residue" evidence="2">
    <location>
        <position position="160"/>
    </location>
</feature>
<organism evidence="2 3">
    <name type="scientific">Necator americanus</name>
    <name type="common">Human hookworm</name>
    <dbReference type="NCBI Taxonomy" id="51031"/>
    <lineage>
        <taxon>Eukaryota</taxon>
        <taxon>Metazoa</taxon>
        <taxon>Ecdysozoa</taxon>
        <taxon>Nematoda</taxon>
        <taxon>Chromadorea</taxon>
        <taxon>Rhabditida</taxon>
        <taxon>Rhabditina</taxon>
        <taxon>Rhabditomorpha</taxon>
        <taxon>Strongyloidea</taxon>
        <taxon>Ancylostomatidae</taxon>
        <taxon>Bunostominae</taxon>
        <taxon>Necator</taxon>
    </lineage>
</organism>
<name>W2TH72_NECAM</name>
<dbReference type="InterPro" id="IPR037171">
    <property type="entry name" value="NagB/RpiA_transferase-like"/>
</dbReference>
<dbReference type="EMBL" id="KI658904">
    <property type="protein sequence ID" value="ETN80944.1"/>
    <property type="molecule type" value="Genomic_DNA"/>
</dbReference>
<evidence type="ECO:0000259" key="1">
    <source>
        <dbReference type="Pfam" id="PF02550"/>
    </source>
</evidence>
<dbReference type="OrthoDB" id="5817871at2759"/>
<dbReference type="InterPro" id="IPR046433">
    <property type="entry name" value="ActCoA_hydro"/>
</dbReference>
<dbReference type="GO" id="GO:0006083">
    <property type="term" value="P:acetate metabolic process"/>
    <property type="evidence" value="ECO:0007669"/>
    <property type="project" value="InterPro"/>
</dbReference>
<accession>W2TH72</accession>
<evidence type="ECO:0000313" key="2">
    <source>
        <dbReference type="EMBL" id="ETN80944.1"/>
    </source>
</evidence>
<gene>
    <name evidence="2" type="ORF">NECAME_17960</name>
</gene>
<dbReference type="PANTHER" id="PTHR21432:SF20">
    <property type="entry name" value="ACETYL-COA HYDROLASE"/>
    <property type="match status" value="1"/>
</dbReference>
<dbReference type="GO" id="GO:0008775">
    <property type="term" value="F:acetate CoA-transferase activity"/>
    <property type="evidence" value="ECO:0007669"/>
    <property type="project" value="InterPro"/>
</dbReference>
<dbReference type="PANTHER" id="PTHR21432">
    <property type="entry name" value="ACETYL-COA HYDROLASE-RELATED"/>
    <property type="match status" value="1"/>
</dbReference>
<keyword evidence="3" id="KW-1185">Reference proteome</keyword>